<accession>A0AA90TEZ0</accession>
<evidence type="ECO:0000313" key="1">
    <source>
        <dbReference type="EMBL" id="MDO7253196.1"/>
    </source>
</evidence>
<evidence type="ECO:0000313" key="2">
    <source>
        <dbReference type="EMBL" id="MDP2539120.1"/>
    </source>
</evidence>
<evidence type="ECO:0000313" key="4">
    <source>
        <dbReference type="Proteomes" id="UP001240777"/>
    </source>
</evidence>
<gene>
    <name evidence="1" type="ORF">Q5I04_04645</name>
    <name evidence="2" type="ORF">Q5I06_04960</name>
</gene>
<keyword evidence="4" id="KW-1185">Reference proteome</keyword>
<reference evidence="1 3" key="3">
    <citation type="journal article" date="2024" name="Syst. Appl. Microbiol.">
        <title>Helicobacter cappadocius sp. nov., from lizards: The first psychrotrophic Helicobacter species.</title>
        <authorList>
            <person name="Aydin F."/>
            <person name="Tarhane S."/>
            <person name="Karakaya E."/>
            <person name="Abay S."/>
            <person name="Kayman T."/>
            <person name="Guran O."/>
            <person name="Bozkurt E."/>
            <person name="Uzum N."/>
            <person name="Avci A."/>
            <person name="Olgun K."/>
            <person name="Jablonski D."/>
            <person name="Guran C."/>
            <person name="Burcin Saticioglu I."/>
        </authorList>
    </citation>
    <scope>NUCLEOTIDE SEQUENCE [LARGE SCALE GENOMIC DNA]</scope>
    <source>
        <strain evidence="1">Faydin-H75</strain>
        <strain evidence="3">faydin-H76</strain>
    </source>
</reference>
<dbReference type="RefSeq" id="WP_305517043.1">
    <property type="nucleotide sequence ID" value="NZ_JAUPEV010000006.1"/>
</dbReference>
<name>A0AA90TEZ0_9HELI</name>
<comment type="caution">
    <text evidence="2">The sequence shown here is derived from an EMBL/GenBank/DDBJ whole genome shotgun (WGS) entry which is preliminary data.</text>
</comment>
<evidence type="ECO:0000313" key="3">
    <source>
        <dbReference type="Proteomes" id="UP001177258"/>
    </source>
</evidence>
<reference evidence="1" key="2">
    <citation type="submission" date="2023-07" db="EMBL/GenBank/DDBJ databases">
        <authorList>
            <person name="Aydin F."/>
            <person name="Tarhane S."/>
            <person name="Saticioglu I.B."/>
            <person name="Karakaya E."/>
            <person name="Abay S."/>
            <person name="Guran O."/>
            <person name="Bozkurt E."/>
            <person name="Uzum N."/>
            <person name="Olgun K."/>
            <person name="Jablonski D."/>
        </authorList>
    </citation>
    <scope>NUCLEOTIDE SEQUENCE</scope>
    <source>
        <strain evidence="1">Faydin-H75</strain>
    </source>
</reference>
<dbReference type="Proteomes" id="UP001177258">
    <property type="component" value="Unassembled WGS sequence"/>
</dbReference>
<proteinExistence type="predicted"/>
<protein>
    <submittedName>
        <fullName evidence="2">Uncharacterized protein</fullName>
    </submittedName>
</protein>
<organism evidence="2 3">
    <name type="scientific">Helicobacter cappadocius</name>
    <dbReference type="NCBI Taxonomy" id="3063998"/>
    <lineage>
        <taxon>Bacteria</taxon>
        <taxon>Pseudomonadati</taxon>
        <taxon>Campylobacterota</taxon>
        <taxon>Epsilonproteobacteria</taxon>
        <taxon>Campylobacterales</taxon>
        <taxon>Helicobacteraceae</taxon>
        <taxon>Helicobacter</taxon>
    </lineage>
</organism>
<dbReference type="EMBL" id="JAUYZK010000006">
    <property type="protein sequence ID" value="MDP2539120.1"/>
    <property type="molecule type" value="Genomic_DNA"/>
</dbReference>
<reference evidence="2 4" key="1">
    <citation type="submission" date="2023-07" db="EMBL/GenBank/DDBJ databases">
        <title>Unpublished Manusciprt.</title>
        <authorList>
            <person name="Aydin F."/>
            <person name="Tarhane S."/>
            <person name="Saticioglu I.B."/>
            <person name="Karakaya E."/>
            <person name="Abay S."/>
            <person name="Guran O."/>
            <person name="Bozkurt E."/>
            <person name="Uzum N."/>
            <person name="Olgun K."/>
            <person name="Jablonski D."/>
        </authorList>
    </citation>
    <scope>NUCLEOTIDE SEQUENCE</scope>
    <source>
        <strain evidence="4">faydin-H75</strain>
        <strain evidence="2">Faydin-H76</strain>
    </source>
</reference>
<sequence length="160" mass="18303">MNNKIFILLLVTFFISVEDGFGSQTNENNLYCTLSNDQAKGCIKPIKTDKSAVSILLSHQKDIFNAHLSVGIKKSNYNYLMSPNIFGEDFLNKDIDLGHGLKLLNGSDNDHYYEYFIKGDYLLDEAKRTALQGKSVEVKVSFDFANAFHKMHTFFRRLFL</sequence>
<dbReference type="Proteomes" id="UP001240777">
    <property type="component" value="Unassembled WGS sequence"/>
</dbReference>
<dbReference type="EMBL" id="JAUPEV010000006">
    <property type="protein sequence ID" value="MDO7253196.1"/>
    <property type="molecule type" value="Genomic_DNA"/>
</dbReference>
<dbReference type="AlphaFoldDB" id="A0AA90TEZ0"/>